<feature type="transmembrane region" description="Helical" evidence="1">
    <location>
        <begin position="6"/>
        <end position="24"/>
    </location>
</feature>
<dbReference type="RefSeq" id="WP_126953647.1">
    <property type="nucleotide sequence ID" value="NZ_RZGR01000017.1"/>
</dbReference>
<evidence type="ECO:0000313" key="3">
    <source>
        <dbReference type="Proteomes" id="UP000288012"/>
    </source>
</evidence>
<name>A0A3S0V576_9GAMM</name>
<evidence type="ECO:0000313" key="2">
    <source>
        <dbReference type="EMBL" id="RUQ85333.1"/>
    </source>
</evidence>
<gene>
    <name evidence="2" type="ORF">EKM59_06750</name>
</gene>
<comment type="caution">
    <text evidence="2">The sequence shown here is derived from an EMBL/GenBank/DDBJ whole genome shotgun (WGS) entry which is preliminary data.</text>
</comment>
<accession>A0A3S0V576</accession>
<dbReference type="AlphaFoldDB" id="A0A3S0V576"/>
<proteinExistence type="predicted"/>
<dbReference type="EMBL" id="RZGR01000017">
    <property type="protein sequence ID" value="RUQ85333.1"/>
    <property type="molecule type" value="Genomic_DNA"/>
</dbReference>
<keyword evidence="1" id="KW-0472">Membrane</keyword>
<reference evidence="2 3" key="1">
    <citation type="submission" date="2018-12" db="EMBL/GenBank/DDBJ databases">
        <title>Legionella sp,whole genome shotgun sequence.</title>
        <authorList>
            <person name="Wu H."/>
        </authorList>
    </citation>
    <scope>NUCLEOTIDE SEQUENCE [LARGE SCALE GENOMIC DNA]</scope>
    <source>
        <strain evidence="3">km714</strain>
    </source>
</reference>
<keyword evidence="3" id="KW-1185">Reference proteome</keyword>
<evidence type="ECO:0000256" key="1">
    <source>
        <dbReference type="SAM" id="Phobius"/>
    </source>
</evidence>
<organism evidence="2 3">
    <name type="scientific">Legionella septentrionalis</name>
    <dbReference type="NCBI Taxonomy" id="2498109"/>
    <lineage>
        <taxon>Bacteria</taxon>
        <taxon>Pseudomonadati</taxon>
        <taxon>Pseudomonadota</taxon>
        <taxon>Gammaproteobacteria</taxon>
        <taxon>Legionellales</taxon>
        <taxon>Legionellaceae</taxon>
        <taxon>Legionella</taxon>
    </lineage>
</organism>
<sequence>MNGFSLTEVLISLFLLTTVALALLKQQWQIQQLFNQLHWRAQALIELDNLSEQLLAYQQPTPLPGKPFQFTKKMLSDTQRLYLQWQDPIEAKAFSLQRDLSLQ</sequence>
<protein>
    <submittedName>
        <fullName evidence="2">Prepilin-type cleavage/methylation domain-containing protein</fullName>
    </submittedName>
</protein>
<keyword evidence="1" id="KW-0812">Transmembrane</keyword>
<dbReference type="Proteomes" id="UP000288012">
    <property type="component" value="Unassembled WGS sequence"/>
</dbReference>
<keyword evidence="1" id="KW-1133">Transmembrane helix</keyword>